<evidence type="ECO:0000256" key="6">
    <source>
        <dbReference type="SAM" id="MobiDB-lite"/>
    </source>
</evidence>
<dbReference type="InterPro" id="IPR036249">
    <property type="entry name" value="Thioredoxin-like_sf"/>
</dbReference>
<keyword evidence="2" id="KW-0732">Signal</keyword>
<evidence type="ECO:0000256" key="2">
    <source>
        <dbReference type="ARBA" id="ARBA00022729"/>
    </source>
</evidence>
<dbReference type="AlphaFoldDB" id="A0A7W8EGW6"/>
<protein>
    <submittedName>
        <fullName evidence="8">Protein-disulfide isomerase</fullName>
    </submittedName>
</protein>
<keyword evidence="5" id="KW-0676">Redox-active center</keyword>
<keyword evidence="3" id="KW-0560">Oxidoreductase</keyword>
<evidence type="ECO:0000256" key="1">
    <source>
        <dbReference type="ARBA" id="ARBA00005791"/>
    </source>
</evidence>
<reference evidence="8 9" key="1">
    <citation type="submission" date="2020-08" db="EMBL/GenBank/DDBJ databases">
        <title>Genomic Encyclopedia of Type Strains, Phase IV (KMG-IV): sequencing the most valuable type-strain genomes for metagenomic binning, comparative biology and taxonomic classification.</title>
        <authorList>
            <person name="Goeker M."/>
        </authorList>
    </citation>
    <scope>NUCLEOTIDE SEQUENCE [LARGE SCALE GENOMIC DNA]</scope>
    <source>
        <strain evidence="8 9">DSM 45385</strain>
    </source>
</reference>
<name>A0A7W8EGW6_9ACTN</name>
<dbReference type="RefSeq" id="WP_184962240.1">
    <property type="nucleotide sequence ID" value="NZ_JACHIN010000004.1"/>
</dbReference>
<evidence type="ECO:0000256" key="3">
    <source>
        <dbReference type="ARBA" id="ARBA00023002"/>
    </source>
</evidence>
<dbReference type="InterPro" id="IPR012336">
    <property type="entry name" value="Thioredoxin-like_fold"/>
</dbReference>
<evidence type="ECO:0000256" key="4">
    <source>
        <dbReference type="ARBA" id="ARBA00023157"/>
    </source>
</evidence>
<evidence type="ECO:0000313" key="8">
    <source>
        <dbReference type="EMBL" id="MBB5077937.1"/>
    </source>
</evidence>
<dbReference type="GO" id="GO:0016853">
    <property type="term" value="F:isomerase activity"/>
    <property type="evidence" value="ECO:0007669"/>
    <property type="project" value="UniProtKB-KW"/>
</dbReference>
<feature type="compositionally biased region" description="Low complexity" evidence="6">
    <location>
        <begin position="34"/>
        <end position="45"/>
    </location>
</feature>
<dbReference type="PANTHER" id="PTHR13887:SF14">
    <property type="entry name" value="DISULFIDE BOND FORMATION PROTEIN D"/>
    <property type="match status" value="1"/>
</dbReference>
<comment type="caution">
    <text evidence="8">The sequence shown here is derived from an EMBL/GenBank/DDBJ whole genome shotgun (WGS) entry which is preliminary data.</text>
</comment>
<dbReference type="Pfam" id="PF13462">
    <property type="entry name" value="Thioredoxin_4"/>
    <property type="match status" value="1"/>
</dbReference>
<dbReference type="EMBL" id="JACHIN010000004">
    <property type="protein sequence ID" value="MBB5077937.1"/>
    <property type="molecule type" value="Genomic_DNA"/>
</dbReference>
<gene>
    <name evidence="8" type="ORF">HNR40_003412</name>
</gene>
<keyword evidence="4" id="KW-1015">Disulfide bond</keyword>
<dbReference type="PANTHER" id="PTHR13887">
    <property type="entry name" value="GLUTATHIONE S-TRANSFERASE KAPPA"/>
    <property type="match status" value="1"/>
</dbReference>
<organism evidence="8 9">
    <name type="scientific">Nonomuraea endophytica</name>
    <dbReference type="NCBI Taxonomy" id="714136"/>
    <lineage>
        <taxon>Bacteria</taxon>
        <taxon>Bacillati</taxon>
        <taxon>Actinomycetota</taxon>
        <taxon>Actinomycetes</taxon>
        <taxon>Streptosporangiales</taxon>
        <taxon>Streptosporangiaceae</taxon>
        <taxon>Nonomuraea</taxon>
    </lineage>
</organism>
<feature type="region of interest" description="Disordered" evidence="6">
    <location>
        <begin position="34"/>
        <end position="71"/>
    </location>
</feature>
<dbReference type="PROSITE" id="PS51352">
    <property type="entry name" value="THIOREDOXIN_2"/>
    <property type="match status" value="1"/>
</dbReference>
<keyword evidence="9" id="KW-1185">Reference proteome</keyword>
<evidence type="ECO:0000259" key="7">
    <source>
        <dbReference type="PROSITE" id="PS51352"/>
    </source>
</evidence>
<evidence type="ECO:0000313" key="9">
    <source>
        <dbReference type="Proteomes" id="UP000568380"/>
    </source>
</evidence>
<accession>A0A7W8EGW6</accession>
<dbReference type="Gene3D" id="3.40.30.10">
    <property type="entry name" value="Glutaredoxin"/>
    <property type="match status" value="1"/>
</dbReference>
<dbReference type="Proteomes" id="UP000568380">
    <property type="component" value="Unassembled WGS sequence"/>
</dbReference>
<sequence>MTDDLPRERSRRRVLAGALAGAAALTVLGVAALRRDPGPTAGPAEPTTPGPAPSPSTSDVPTWVGPTAPGIETGLSLGQPGALVAIEEFGDFKCPSCRRYAREIAPALKTKYLDTGIARVFWRDYPIRGRDSTRAAHAGRAAARQGRFWPFHDVLYSGEVPLSDSGLREAADRAGLDLARFERDRKDPSVRQAVQADLEFALQLGLPGTPAFLINGELLFGAQPVAAFEKAIEKARRAR</sequence>
<keyword evidence="8" id="KW-0413">Isomerase</keyword>
<feature type="domain" description="Thioredoxin" evidence="7">
    <location>
        <begin position="46"/>
        <end position="237"/>
    </location>
</feature>
<dbReference type="InterPro" id="IPR013766">
    <property type="entry name" value="Thioredoxin_domain"/>
</dbReference>
<dbReference type="SUPFAM" id="SSF52833">
    <property type="entry name" value="Thioredoxin-like"/>
    <property type="match status" value="1"/>
</dbReference>
<dbReference type="PROSITE" id="PS51318">
    <property type="entry name" value="TAT"/>
    <property type="match status" value="1"/>
</dbReference>
<dbReference type="InterPro" id="IPR006311">
    <property type="entry name" value="TAT_signal"/>
</dbReference>
<proteinExistence type="inferred from homology"/>
<dbReference type="GO" id="GO:0016491">
    <property type="term" value="F:oxidoreductase activity"/>
    <property type="evidence" value="ECO:0007669"/>
    <property type="project" value="UniProtKB-KW"/>
</dbReference>
<comment type="similarity">
    <text evidence="1">Belongs to the thioredoxin family. DsbA subfamily.</text>
</comment>
<evidence type="ECO:0000256" key="5">
    <source>
        <dbReference type="ARBA" id="ARBA00023284"/>
    </source>
</evidence>